<dbReference type="SUPFAM" id="SSF48452">
    <property type="entry name" value="TPR-like"/>
    <property type="match status" value="1"/>
</dbReference>
<dbReference type="EMBL" id="JBHSKF010000007">
    <property type="protein sequence ID" value="MFC5288651.1"/>
    <property type="molecule type" value="Genomic_DNA"/>
</dbReference>
<organism evidence="2 3">
    <name type="scientific">Actinokineospora guangxiensis</name>
    <dbReference type="NCBI Taxonomy" id="1490288"/>
    <lineage>
        <taxon>Bacteria</taxon>
        <taxon>Bacillati</taxon>
        <taxon>Actinomycetota</taxon>
        <taxon>Actinomycetes</taxon>
        <taxon>Pseudonocardiales</taxon>
        <taxon>Pseudonocardiaceae</taxon>
        <taxon>Actinokineospora</taxon>
    </lineage>
</organism>
<keyword evidence="2" id="KW-0067">ATP-binding</keyword>
<dbReference type="InterPro" id="IPR019734">
    <property type="entry name" value="TPR_rpt"/>
</dbReference>
<gene>
    <name evidence="2" type="ORF">ACFPM7_16440</name>
</gene>
<reference evidence="3" key="1">
    <citation type="journal article" date="2019" name="Int. J. Syst. Evol. Microbiol.">
        <title>The Global Catalogue of Microorganisms (GCM) 10K type strain sequencing project: providing services to taxonomists for standard genome sequencing and annotation.</title>
        <authorList>
            <consortium name="The Broad Institute Genomics Platform"/>
            <consortium name="The Broad Institute Genome Sequencing Center for Infectious Disease"/>
            <person name="Wu L."/>
            <person name="Ma J."/>
        </authorList>
    </citation>
    <scope>NUCLEOTIDE SEQUENCE [LARGE SCALE GENOMIC DNA]</scope>
    <source>
        <strain evidence="3">CCUG 59778</strain>
    </source>
</reference>
<dbReference type="Proteomes" id="UP001596157">
    <property type="component" value="Unassembled WGS sequence"/>
</dbReference>
<dbReference type="InterPro" id="IPR029787">
    <property type="entry name" value="Nucleotide_cyclase"/>
</dbReference>
<comment type="caution">
    <text evidence="2">The sequence shown here is derived from an EMBL/GenBank/DDBJ whole genome shotgun (WGS) entry which is preliminary data.</text>
</comment>
<dbReference type="SMART" id="SM00028">
    <property type="entry name" value="TPR"/>
    <property type="match status" value="4"/>
</dbReference>
<proteinExistence type="predicted"/>
<dbReference type="SUPFAM" id="SSF52540">
    <property type="entry name" value="P-loop containing nucleoside triphosphate hydrolases"/>
    <property type="match status" value="1"/>
</dbReference>
<keyword evidence="2" id="KW-0547">Nucleotide-binding</keyword>
<dbReference type="PRINTS" id="PR00364">
    <property type="entry name" value="DISEASERSIST"/>
</dbReference>
<sequence>MTSLPTHRAIAVFDVEGFSADYRDDRARLAVRAAMYRMVETAFTTSGVPWGICFRENVGDGVIVVVPPTVSKVPLLDPLPDRLAADLAEHNRHARAAERLRMRMVVHAGEVTEDDNGFSGAALVHACRIIDAAGLRTALAGADGPLALAVSDPVYEGIVRQGYRGISAADYHPLRVESKNGRLHAWLRLPGSSHSPAPAPTAPDVARPEPPRQLVPAPAALVGRDAELAALDAAAAAHRLLVVTGPPGVGKSALALRWAHGRADGRPDGQLYADLGGQRDPVPPEEVLGRFLRALGVPAGAVPLELDELSARFRSITADLDLLVVLDNAASAAQVRALVPGSPRALTVVTSRRSLGALAVDGARVVEVGPLPVEAAVDLLAALAGDGRVRAAPEHAARLAQLCSGLPIALCVVGARLAGRPKATLARAVDDLVDERRRLARLSFDRDLSVEVVFDVSYHALSEPAAKLYRTLGLHPGPQFAVEAAAAAIGVAGADAEPLLEELAGAHLVEEPEPGRCGLHELIRLHARQQAEAVDSERDRSVAVRRFTDWYLSTAVSASAQVTPHRDDLRCDLEYAPVEATGFTGHGDGLAWLERERTNLLAVARQAMERGWPAAAWQIADAMWGLFLFRSHYRDWLEFDLLAVEATRRAGDAAAEAKAADRLGLLHHALGRNTEALVHMRRAQALWHSLGDAHRCAQSIERLGFAHLDLGEVDVALRHFRDALAEYRRLGQDRSTGLALISLGRALLDADRPAEAAEALAEATAVFDGLDVADPYNRARAQIALGRAETRTGDITGARARLSDAERTMTALDSPLGGADAAWALGELEQEHGDRASALAHYRRTEAVFAALGNPGLERVQARIRSL</sequence>
<dbReference type="InterPro" id="IPR027417">
    <property type="entry name" value="P-loop_NTPase"/>
</dbReference>
<dbReference type="RefSeq" id="WP_378248496.1">
    <property type="nucleotide sequence ID" value="NZ_JBHSKF010000007.1"/>
</dbReference>
<evidence type="ECO:0000313" key="2">
    <source>
        <dbReference type="EMBL" id="MFC5288651.1"/>
    </source>
</evidence>
<dbReference type="GO" id="GO:0005524">
    <property type="term" value="F:ATP binding"/>
    <property type="evidence" value="ECO:0007669"/>
    <property type="project" value="UniProtKB-KW"/>
</dbReference>
<name>A0ABW0ES32_9PSEU</name>
<dbReference type="Gene3D" id="3.40.50.300">
    <property type="entry name" value="P-loop containing nucleotide triphosphate hydrolases"/>
    <property type="match status" value="1"/>
</dbReference>
<dbReference type="InterPro" id="IPR011990">
    <property type="entry name" value="TPR-like_helical_dom_sf"/>
</dbReference>
<accession>A0ABW0ES32</accession>
<feature type="region of interest" description="Disordered" evidence="1">
    <location>
        <begin position="188"/>
        <end position="212"/>
    </location>
</feature>
<dbReference type="PANTHER" id="PTHR47691:SF3">
    <property type="entry name" value="HTH-TYPE TRANSCRIPTIONAL REGULATOR RV0890C-RELATED"/>
    <property type="match status" value="1"/>
</dbReference>
<evidence type="ECO:0000256" key="1">
    <source>
        <dbReference type="SAM" id="MobiDB-lite"/>
    </source>
</evidence>
<dbReference type="PANTHER" id="PTHR47691">
    <property type="entry name" value="REGULATOR-RELATED"/>
    <property type="match status" value="1"/>
</dbReference>
<keyword evidence="3" id="KW-1185">Reference proteome</keyword>
<protein>
    <submittedName>
        <fullName evidence="2">ATP-binding protein</fullName>
    </submittedName>
</protein>
<dbReference type="Pfam" id="PF13424">
    <property type="entry name" value="TPR_12"/>
    <property type="match status" value="1"/>
</dbReference>
<dbReference type="Gene3D" id="1.25.40.10">
    <property type="entry name" value="Tetratricopeptide repeat domain"/>
    <property type="match status" value="1"/>
</dbReference>
<evidence type="ECO:0000313" key="3">
    <source>
        <dbReference type="Proteomes" id="UP001596157"/>
    </source>
</evidence>
<dbReference type="Gene3D" id="3.30.70.1230">
    <property type="entry name" value="Nucleotide cyclase"/>
    <property type="match status" value="1"/>
</dbReference>